<reference evidence="1 2" key="1">
    <citation type="submission" date="2023-09" db="EMBL/GenBank/DDBJ databases">
        <authorList>
            <person name="Rey-Velasco X."/>
        </authorList>
    </citation>
    <scope>NUCLEOTIDE SEQUENCE [LARGE SCALE GENOMIC DNA]</scope>
    <source>
        <strain evidence="1 2">W311</strain>
    </source>
</reference>
<dbReference type="Proteomes" id="UP001302249">
    <property type="component" value="Chromosome"/>
</dbReference>
<dbReference type="InterPro" id="IPR003772">
    <property type="entry name" value="YceD"/>
</dbReference>
<name>A0ABZ0BA75_9SPHN</name>
<sequence length="178" mass="19055">MNASPEFSRRYRLDRLGAGTVSEDIVADADECAALARRFGLISVDRLQARCTLRREGGTVFLDGHLTARAQQRCVATDAPVPAEIDEDFAIRFVPAATPEEEEIELDADSCDTIFYQGGAVDLGEAAAETLALSLDPFPRSAQADEVLHDAGVLSEEEAGPFGALAGLRDKLAKKSSD</sequence>
<dbReference type="EMBL" id="CP135076">
    <property type="protein sequence ID" value="WNO54284.1"/>
    <property type="molecule type" value="Genomic_DNA"/>
</dbReference>
<protein>
    <submittedName>
        <fullName evidence="1">DUF177 domain-containing protein</fullName>
    </submittedName>
</protein>
<keyword evidence="2" id="KW-1185">Reference proteome</keyword>
<accession>A0ABZ0BA75</accession>
<dbReference type="Pfam" id="PF02620">
    <property type="entry name" value="YceD"/>
    <property type="match status" value="1"/>
</dbReference>
<evidence type="ECO:0000313" key="2">
    <source>
        <dbReference type="Proteomes" id="UP001302249"/>
    </source>
</evidence>
<proteinExistence type="predicted"/>
<evidence type="ECO:0000313" key="1">
    <source>
        <dbReference type="EMBL" id="WNO54284.1"/>
    </source>
</evidence>
<dbReference type="RefSeq" id="WP_313916601.1">
    <property type="nucleotide sequence ID" value="NZ_CP135076.1"/>
</dbReference>
<gene>
    <name evidence="1" type="ORF">RPR59_03205</name>
</gene>
<organism evidence="1 2">
    <name type="scientific">Stakelama saccharophila</name>
    <dbReference type="NCBI Taxonomy" id="3075605"/>
    <lineage>
        <taxon>Bacteria</taxon>
        <taxon>Pseudomonadati</taxon>
        <taxon>Pseudomonadota</taxon>
        <taxon>Alphaproteobacteria</taxon>
        <taxon>Sphingomonadales</taxon>
        <taxon>Sphingomonadaceae</taxon>
        <taxon>Stakelama</taxon>
    </lineage>
</organism>